<dbReference type="Pfam" id="PF13772">
    <property type="entry name" value="AIG2_2"/>
    <property type="match status" value="1"/>
</dbReference>
<feature type="binding site" evidence="3">
    <location>
        <position position="121"/>
    </location>
    <ligand>
        <name>substrate</name>
    </ligand>
</feature>
<evidence type="ECO:0000256" key="2">
    <source>
        <dbReference type="PIRSR" id="PIRSR617939-1"/>
    </source>
</evidence>
<keyword evidence="1" id="KW-0456">Lyase</keyword>
<protein>
    <recommendedName>
        <fullName evidence="6">Gamma-glutamylcyclotransferase</fullName>
    </recommendedName>
</protein>
<dbReference type="OrthoDB" id="141582at2"/>
<gene>
    <name evidence="4" type="ORF">A33Q_4079</name>
</gene>
<name>S2DJ54_INDAL</name>
<dbReference type="GO" id="GO:0003839">
    <property type="term" value="F:gamma-glutamylcyclotransferase activity"/>
    <property type="evidence" value="ECO:0007669"/>
    <property type="project" value="InterPro"/>
</dbReference>
<dbReference type="AlphaFoldDB" id="S2DJ54"/>
<keyword evidence="5" id="KW-1185">Reference proteome</keyword>
<dbReference type="eggNOG" id="COG3703">
    <property type="taxonomic scope" value="Bacteria"/>
</dbReference>
<evidence type="ECO:0000256" key="3">
    <source>
        <dbReference type="PIRSR" id="PIRSR617939-2"/>
    </source>
</evidence>
<dbReference type="PANTHER" id="PTHR12935">
    <property type="entry name" value="GAMMA-GLUTAMYLCYCLOTRANSFERASE"/>
    <property type="match status" value="1"/>
</dbReference>
<dbReference type="Gene3D" id="3.10.490.10">
    <property type="entry name" value="Gamma-glutamyl cyclotransferase-like"/>
    <property type="match status" value="1"/>
</dbReference>
<dbReference type="InterPro" id="IPR036568">
    <property type="entry name" value="GGCT-like_sf"/>
</dbReference>
<sequence length="149" mass="16748">MQNNKKFHYFGYASNLDESTLEGRLTTPAQKICLAVLPQFGFRFNVKNADGSARANLIPSPNESVYGVVYEISENDKAYFLKSEPGYEFIEKEVHTASGPIKAFVFISPKNETGIFPEESYWQVIVKGGKESKLPNTYLSQIINRVGKL</sequence>
<reference evidence="4 5" key="1">
    <citation type="journal article" date="2013" name="Genome Announc.">
        <title>Draft Genome Sequence of Indibacter alkaliphilus Strain LW1T, Isolated from Lonar Lake, a Haloalkaline Lake in the Buldana District of Maharashtra, India.</title>
        <authorList>
            <person name="Singh A."/>
            <person name="Kumar Jangir P."/>
            <person name="Sharma R."/>
            <person name="Singh A."/>
            <person name="Kumar Pinnaka A."/>
            <person name="Shivaji S."/>
        </authorList>
    </citation>
    <scope>NUCLEOTIDE SEQUENCE [LARGE SCALE GENOMIC DNA]</scope>
    <source>
        <strain evidence="5">CCUG 57479 / KCTC 22604 / LW1</strain>
    </source>
</reference>
<dbReference type="Proteomes" id="UP000006073">
    <property type="component" value="Unassembled WGS sequence"/>
</dbReference>
<dbReference type="EMBL" id="ALWO02000052">
    <property type="protein sequence ID" value="EOZ91986.1"/>
    <property type="molecule type" value="Genomic_DNA"/>
</dbReference>
<dbReference type="SUPFAM" id="SSF110857">
    <property type="entry name" value="Gamma-glutamyl cyclotransferase-like"/>
    <property type="match status" value="1"/>
</dbReference>
<evidence type="ECO:0008006" key="6">
    <source>
        <dbReference type="Google" id="ProtNLM"/>
    </source>
</evidence>
<feature type="active site" description="Proton acceptor" evidence="2">
    <location>
        <position position="84"/>
    </location>
</feature>
<comment type="caution">
    <text evidence="4">The sequence shown here is derived from an EMBL/GenBank/DDBJ whole genome shotgun (WGS) entry which is preliminary data.</text>
</comment>
<feature type="binding site" evidence="3">
    <location>
        <begin position="9"/>
        <end position="14"/>
    </location>
    <ligand>
        <name>substrate</name>
    </ligand>
</feature>
<organism evidence="4 5">
    <name type="scientific">Indibacter alkaliphilus (strain CCUG 57479 / KCTC 22604 / LW1)</name>
    <dbReference type="NCBI Taxonomy" id="1189612"/>
    <lineage>
        <taxon>Bacteria</taxon>
        <taxon>Pseudomonadati</taxon>
        <taxon>Bacteroidota</taxon>
        <taxon>Cytophagia</taxon>
        <taxon>Cytophagales</taxon>
        <taxon>Cyclobacteriaceae</taxon>
    </lineage>
</organism>
<dbReference type="PANTHER" id="PTHR12935:SF0">
    <property type="entry name" value="GAMMA-GLUTAMYLCYCLOTRANSFERASE"/>
    <property type="match status" value="1"/>
</dbReference>
<dbReference type="CDD" id="cd06661">
    <property type="entry name" value="GGCT_like"/>
    <property type="match status" value="1"/>
</dbReference>
<evidence type="ECO:0000313" key="5">
    <source>
        <dbReference type="Proteomes" id="UP000006073"/>
    </source>
</evidence>
<dbReference type="RefSeq" id="WP_009033168.1">
    <property type="nucleotide sequence ID" value="NZ_ALWO02000052.1"/>
</dbReference>
<dbReference type="STRING" id="1189612.A33Q_4079"/>
<dbReference type="InterPro" id="IPR017939">
    <property type="entry name" value="G-Glutamylcylcotransferase"/>
</dbReference>
<accession>S2DJ54</accession>
<dbReference type="InterPro" id="IPR013024">
    <property type="entry name" value="GGCT-like"/>
</dbReference>
<evidence type="ECO:0000313" key="4">
    <source>
        <dbReference type="EMBL" id="EOZ91986.1"/>
    </source>
</evidence>
<evidence type="ECO:0000256" key="1">
    <source>
        <dbReference type="ARBA" id="ARBA00023239"/>
    </source>
</evidence>
<proteinExistence type="predicted"/>